<gene>
    <name evidence="2" type="ORF">B0H66DRAFT_169402</name>
</gene>
<feature type="region of interest" description="Disordered" evidence="1">
    <location>
        <begin position="15"/>
        <end position="41"/>
    </location>
</feature>
<proteinExistence type="predicted"/>
<comment type="caution">
    <text evidence="2">The sequence shown here is derived from an EMBL/GenBank/DDBJ whole genome shotgun (WGS) entry which is preliminary data.</text>
</comment>
<protein>
    <submittedName>
        <fullName evidence="2">Uncharacterized protein</fullName>
    </submittedName>
</protein>
<organism evidence="2 3">
    <name type="scientific">Apodospora peruviana</name>
    <dbReference type="NCBI Taxonomy" id="516989"/>
    <lineage>
        <taxon>Eukaryota</taxon>
        <taxon>Fungi</taxon>
        <taxon>Dikarya</taxon>
        <taxon>Ascomycota</taxon>
        <taxon>Pezizomycotina</taxon>
        <taxon>Sordariomycetes</taxon>
        <taxon>Sordariomycetidae</taxon>
        <taxon>Sordariales</taxon>
        <taxon>Lasiosphaeriaceae</taxon>
        <taxon>Apodospora</taxon>
    </lineage>
</organism>
<reference evidence="2" key="2">
    <citation type="submission" date="2023-06" db="EMBL/GenBank/DDBJ databases">
        <authorList>
            <consortium name="Lawrence Berkeley National Laboratory"/>
            <person name="Haridas S."/>
            <person name="Hensen N."/>
            <person name="Bonometti L."/>
            <person name="Westerberg I."/>
            <person name="Brannstrom I.O."/>
            <person name="Guillou S."/>
            <person name="Cros-Aarteil S."/>
            <person name="Calhoun S."/>
            <person name="Kuo A."/>
            <person name="Mondo S."/>
            <person name="Pangilinan J."/>
            <person name="Riley R."/>
            <person name="Labutti K."/>
            <person name="Andreopoulos B."/>
            <person name="Lipzen A."/>
            <person name="Chen C."/>
            <person name="Yanf M."/>
            <person name="Daum C."/>
            <person name="Ng V."/>
            <person name="Clum A."/>
            <person name="Steindorff A."/>
            <person name="Ohm R."/>
            <person name="Martin F."/>
            <person name="Silar P."/>
            <person name="Natvig D."/>
            <person name="Lalanne C."/>
            <person name="Gautier V."/>
            <person name="Ament-Velasquez S.L."/>
            <person name="Kruys A."/>
            <person name="Hutchinson M.I."/>
            <person name="Powell A.J."/>
            <person name="Barry K."/>
            <person name="Miller A.N."/>
            <person name="Grigoriev I.V."/>
            <person name="Debuchy R."/>
            <person name="Gladieux P."/>
            <person name="Thoren M.H."/>
            <person name="Johannesson H."/>
        </authorList>
    </citation>
    <scope>NUCLEOTIDE SEQUENCE</scope>
    <source>
        <strain evidence="2">CBS 118394</strain>
    </source>
</reference>
<feature type="region of interest" description="Disordered" evidence="1">
    <location>
        <begin position="206"/>
        <end position="228"/>
    </location>
</feature>
<dbReference type="Proteomes" id="UP001283341">
    <property type="component" value="Unassembled WGS sequence"/>
</dbReference>
<accession>A0AAE0IKE4</accession>
<feature type="compositionally biased region" description="Polar residues" evidence="1">
    <location>
        <begin position="15"/>
        <end position="38"/>
    </location>
</feature>
<name>A0AAE0IKE4_9PEZI</name>
<evidence type="ECO:0000313" key="3">
    <source>
        <dbReference type="Proteomes" id="UP001283341"/>
    </source>
</evidence>
<dbReference type="EMBL" id="JAUEDM010000002">
    <property type="protein sequence ID" value="KAK3326788.1"/>
    <property type="molecule type" value="Genomic_DNA"/>
</dbReference>
<sequence>MTKYYQAQANIVAMENTSNPMNEGESLGSNARGDNSNNNRREAHTPFMLRHASATHSLCREPARVFELAFATPSAAHSEAAQAGPCNSPQVGFTQVCVCRASILQEPLSINYPAFFHDMSQPPSLTAISWFTRRSFGNFDVVNVSRRGRPSPQISTCWGKESHSADFLSLSPVSFCPTRPISAYTSGWWYQNRQLEDIERRVTAQEGDSPIGMTWSSPPSPGPSARSGGQPSCVWCLHSEPRTQGWMGARRIRSRYGLGLTSTASLFLPHVSPPIQPLSSVWSGATPCPGPGRTRCPPVLHARCHEYRAQVSE</sequence>
<evidence type="ECO:0000313" key="2">
    <source>
        <dbReference type="EMBL" id="KAK3326788.1"/>
    </source>
</evidence>
<reference evidence="2" key="1">
    <citation type="journal article" date="2023" name="Mol. Phylogenet. Evol.">
        <title>Genome-scale phylogeny and comparative genomics of the fungal order Sordariales.</title>
        <authorList>
            <person name="Hensen N."/>
            <person name="Bonometti L."/>
            <person name="Westerberg I."/>
            <person name="Brannstrom I.O."/>
            <person name="Guillou S."/>
            <person name="Cros-Aarteil S."/>
            <person name="Calhoun S."/>
            <person name="Haridas S."/>
            <person name="Kuo A."/>
            <person name="Mondo S."/>
            <person name="Pangilinan J."/>
            <person name="Riley R."/>
            <person name="LaButti K."/>
            <person name="Andreopoulos B."/>
            <person name="Lipzen A."/>
            <person name="Chen C."/>
            <person name="Yan M."/>
            <person name="Daum C."/>
            <person name="Ng V."/>
            <person name="Clum A."/>
            <person name="Steindorff A."/>
            <person name="Ohm R.A."/>
            <person name="Martin F."/>
            <person name="Silar P."/>
            <person name="Natvig D.O."/>
            <person name="Lalanne C."/>
            <person name="Gautier V."/>
            <person name="Ament-Velasquez S.L."/>
            <person name="Kruys A."/>
            <person name="Hutchinson M.I."/>
            <person name="Powell A.J."/>
            <person name="Barry K."/>
            <person name="Miller A.N."/>
            <person name="Grigoriev I.V."/>
            <person name="Debuchy R."/>
            <person name="Gladieux P."/>
            <person name="Hiltunen Thoren M."/>
            <person name="Johannesson H."/>
        </authorList>
    </citation>
    <scope>NUCLEOTIDE SEQUENCE</scope>
    <source>
        <strain evidence="2">CBS 118394</strain>
    </source>
</reference>
<evidence type="ECO:0000256" key="1">
    <source>
        <dbReference type="SAM" id="MobiDB-lite"/>
    </source>
</evidence>
<keyword evidence="3" id="KW-1185">Reference proteome</keyword>
<dbReference type="AlphaFoldDB" id="A0AAE0IKE4"/>